<dbReference type="HOGENOM" id="CLU_043931_1_0_5"/>
<reference evidence="6 7" key="1">
    <citation type="submission" date="2010-12" db="EMBL/GenBank/DDBJ databases">
        <title>Whole genome sequence of Acidiphilium multivorum AIU301.</title>
        <authorList>
            <person name="Narita-Yamada S."/>
            <person name="Nakamura S."/>
            <person name="Ito N."/>
            <person name="Takarada H."/>
            <person name="Katano Y."/>
            <person name="Nakazawa H."/>
            <person name="Hosoyama A."/>
            <person name="Yamada R."/>
            <person name="Fujita N."/>
        </authorList>
    </citation>
    <scope>NUCLEOTIDE SEQUENCE [LARGE SCALE GENOMIC DNA]</scope>
    <source>
        <strain evidence="7">DSM 11245 / JCM 8867 / AIU301</strain>
        <plasmid evidence="6 7">pACMV2</plasmid>
    </source>
</reference>
<evidence type="ECO:0000313" key="6">
    <source>
        <dbReference type="EMBL" id="BAJ83092.1"/>
    </source>
</evidence>
<geneLocation type="plasmid" evidence="6 7">
    <name>pACMV2</name>
</geneLocation>
<dbReference type="AlphaFoldDB" id="F0J7M5"/>
<dbReference type="PRINTS" id="PR00758">
    <property type="entry name" value="ARSENICPUMP"/>
</dbReference>
<dbReference type="PANTHER" id="PTHR43302">
    <property type="entry name" value="TRANSPORTER ARSB-RELATED"/>
    <property type="match status" value="1"/>
</dbReference>
<dbReference type="KEGG" id="amv:ACMV_P2_00120"/>
<sequence length="439" mass="46475">MLALAVFVATLVFVIWQPRGLGIGWSAMAGAILDLALGVIHWRNIPTVWHIVWNATFTFVALIIISLLLDEAGLFRWAALHVARWGRGRGRILLPLIVLLGAVIAAFFANDGAALLLTPIVMAILVSLEFPPTVALAFVIATGFVADTTSLPLVISNLVNIVSANFFKIGFDRYAMVMVPIDIVALIATLAVLGVTYGRTANRTYAVAALDAPRSAIRDPLVFRAAWPVLLVLLGAYFITAPLGLPVSFVTIVGAVVLLALAARITGRGAPIIEVRSVLRSAPWQVVVFSLGMYLVVYGLRNAGLTNYISSALRAFAAHGIWAASLGTGVLAAALSSIMNNMPSVLVGALAIGQFGHVAPPIHDAMVYANVIGCDLGPKFTPIGSLATLLWLHVLAQKGTRITWGQYMRIGLLITPPVLLATLAALALWLPVVGSIGHG</sequence>
<dbReference type="EMBL" id="AP012037">
    <property type="protein sequence ID" value="BAJ83092.1"/>
    <property type="molecule type" value="Genomic_DNA"/>
</dbReference>
<keyword evidence="4" id="KW-1133">Transmembrane helix</keyword>
<name>F0J7M5_ACIMA</name>
<keyword evidence="3" id="KW-0812">Transmembrane</keyword>
<evidence type="ECO:0000256" key="1">
    <source>
        <dbReference type="ARBA" id="ARBA00004651"/>
    </source>
</evidence>
<keyword evidence="5" id="KW-0472">Membrane</keyword>
<evidence type="ECO:0000313" key="7">
    <source>
        <dbReference type="Proteomes" id="UP000007100"/>
    </source>
</evidence>
<proteinExistence type="predicted"/>
<organism evidence="6 7">
    <name type="scientific">Acidiphilium multivorum (strain DSM 11245 / JCM 8867 / NBRC 100883 / AIU 301)</name>
    <dbReference type="NCBI Taxonomy" id="926570"/>
    <lineage>
        <taxon>Bacteria</taxon>
        <taxon>Pseudomonadati</taxon>
        <taxon>Pseudomonadota</taxon>
        <taxon>Alphaproteobacteria</taxon>
        <taxon>Acetobacterales</taxon>
        <taxon>Acidocellaceae</taxon>
        <taxon>Acidiphilium</taxon>
    </lineage>
</organism>
<dbReference type="InterPro" id="IPR000802">
    <property type="entry name" value="Arsenical_pump_ArsB"/>
</dbReference>
<dbReference type="GO" id="GO:0005886">
    <property type="term" value="C:plasma membrane"/>
    <property type="evidence" value="ECO:0007669"/>
    <property type="project" value="UniProtKB-SubCell"/>
</dbReference>
<evidence type="ECO:0000256" key="2">
    <source>
        <dbReference type="ARBA" id="ARBA00022475"/>
    </source>
</evidence>
<dbReference type="Proteomes" id="UP000007100">
    <property type="component" value="Plasmid pACMV2"/>
</dbReference>
<keyword evidence="7" id="KW-1185">Reference proteome</keyword>
<evidence type="ECO:0000256" key="4">
    <source>
        <dbReference type="ARBA" id="ARBA00022989"/>
    </source>
</evidence>
<dbReference type="CDD" id="cd01118">
    <property type="entry name" value="ArsB_permease"/>
    <property type="match status" value="1"/>
</dbReference>
<comment type="subcellular location">
    <subcellularLocation>
        <location evidence="1">Cell membrane</location>
        <topology evidence="1">Multi-pass membrane protein</topology>
    </subcellularLocation>
</comment>
<dbReference type="NCBIfam" id="TIGR00935">
    <property type="entry name" value="2a45"/>
    <property type="match status" value="1"/>
</dbReference>
<dbReference type="Pfam" id="PF02040">
    <property type="entry name" value="ArsB"/>
    <property type="match status" value="1"/>
</dbReference>
<protein>
    <submittedName>
        <fullName evidence="6">Arsenical pump membrane protein</fullName>
    </submittedName>
</protein>
<keyword evidence="2" id="KW-1003">Cell membrane</keyword>
<dbReference type="NCBIfam" id="NF011980">
    <property type="entry name" value="PRK15445.1"/>
    <property type="match status" value="1"/>
</dbReference>
<dbReference type="OrthoDB" id="9774335at2"/>
<dbReference type="PANTHER" id="PTHR43302:SF5">
    <property type="entry name" value="TRANSPORTER ARSB-RELATED"/>
    <property type="match status" value="1"/>
</dbReference>
<accession>F0J7M5</accession>
<gene>
    <name evidence="6" type="primary">arsB</name>
    <name evidence="6" type="ordered locus">ACMV_P2_00120</name>
</gene>
<keyword evidence="6" id="KW-0614">Plasmid</keyword>
<dbReference type="GO" id="GO:0008490">
    <property type="term" value="F:arsenite secondary active transmembrane transporter activity"/>
    <property type="evidence" value="ECO:0007669"/>
    <property type="project" value="TreeGrafter"/>
</dbReference>
<dbReference type="GO" id="GO:0042960">
    <property type="term" value="F:antimonite secondary active transmembrane transporter activity"/>
    <property type="evidence" value="ECO:0007669"/>
    <property type="project" value="TreeGrafter"/>
</dbReference>
<evidence type="ECO:0000256" key="5">
    <source>
        <dbReference type="ARBA" id="ARBA00023136"/>
    </source>
</evidence>
<evidence type="ECO:0000256" key="3">
    <source>
        <dbReference type="ARBA" id="ARBA00022692"/>
    </source>
</evidence>
<dbReference type="RefSeq" id="WP_013641213.1">
    <property type="nucleotide sequence ID" value="NC_015187.1"/>
</dbReference>